<dbReference type="Proteomes" id="UP001596317">
    <property type="component" value="Unassembled WGS sequence"/>
</dbReference>
<sequence>MTPTDPHPLDAPKRDAATADLPAVRRGLEGLPAAPLDPHGWAAGAEDTLRAVIGMERKAQMEMRIGLEGHLDGLPLRRTAPLADMPLPELLREHREGRAMLLRVLDRLLAVGEKTEVRAWTYGEEVPPAVYLLALRGRLERLSGLIAAQRLSP</sequence>
<protein>
    <recommendedName>
        <fullName evidence="3">DUF2384 domain-containing protein</fullName>
    </recommendedName>
</protein>
<proteinExistence type="predicted"/>
<evidence type="ECO:0000313" key="2">
    <source>
        <dbReference type="Proteomes" id="UP001596317"/>
    </source>
</evidence>
<dbReference type="EMBL" id="JBHSWB010000001">
    <property type="protein sequence ID" value="MFC6661121.1"/>
    <property type="molecule type" value="Genomic_DNA"/>
</dbReference>
<evidence type="ECO:0000313" key="1">
    <source>
        <dbReference type="EMBL" id="MFC6661121.1"/>
    </source>
</evidence>
<dbReference type="RefSeq" id="WP_224612312.1">
    <property type="nucleotide sequence ID" value="NZ_JAIQXV010000025.1"/>
</dbReference>
<organism evidence="1 2">
    <name type="scientific">Deinococcus multiflagellatus</name>
    <dbReference type="NCBI Taxonomy" id="1656887"/>
    <lineage>
        <taxon>Bacteria</taxon>
        <taxon>Thermotogati</taxon>
        <taxon>Deinococcota</taxon>
        <taxon>Deinococci</taxon>
        <taxon>Deinococcales</taxon>
        <taxon>Deinococcaceae</taxon>
        <taxon>Deinococcus</taxon>
    </lineage>
</organism>
<accession>A0ABW1ZK15</accession>
<gene>
    <name evidence="1" type="ORF">ACFP90_12790</name>
</gene>
<comment type="caution">
    <text evidence="1">The sequence shown here is derived from an EMBL/GenBank/DDBJ whole genome shotgun (WGS) entry which is preliminary data.</text>
</comment>
<evidence type="ECO:0008006" key="3">
    <source>
        <dbReference type="Google" id="ProtNLM"/>
    </source>
</evidence>
<reference evidence="2" key="1">
    <citation type="journal article" date="2019" name="Int. J. Syst. Evol. Microbiol.">
        <title>The Global Catalogue of Microorganisms (GCM) 10K type strain sequencing project: providing services to taxonomists for standard genome sequencing and annotation.</title>
        <authorList>
            <consortium name="The Broad Institute Genomics Platform"/>
            <consortium name="The Broad Institute Genome Sequencing Center for Infectious Disease"/>
            <person name="Wu L."/>
            <person name="Ma J."/>
        </authorList>
    </citation>
    <scope>NUCLEOTIDE SEQUENCE [LARGE SCALE GENOMIC DNA]</scope>
    <source>
        <strain evidence="2">CCUG 63830</strain>
    </source>
</reference>
<keyword evidence="2" id="KW-1185">Reference proteome</keyword>
<name>A0ABW1ZK15_9DEIO</name>